<dbReference type="Pfam" id="PF00440">
    <property type="entry name" value="TetR_N"/>
    <property type="match status" value="1"/>
</dbReference>
<feature type="DNA-binding region" description="H-T-H motif" evidence="2">
    <location>
        <begin position="48"/>
        <end position="67"/>
    </location>
</feature>
<gene>
    <name evidence="4" type="ORF">IT779_34780</name>
</gene>
<dbReference type="Pfam" id="PF17925">
    <property type="entry name" value="TetR_C_20"/>
    <property type="match status" value="1"/>
</dbReference>
<reference evidence="4" key="1">
    <citation type="submission" date="2020-11" db="EMBL/GenBank/DDBJ databases">
        <title>Nocardia NEAU-351.nov., a novel actinomycete isolated from the cow dung.</title>
        <authorList>
            <person name="Zhang X."/>
        </authorList>
    </citation>
    <scope>NUCLEOTIDE SEQUENCE</scope>
    <source>
        <strain evidence="4">NEAU-351</strain>
    </source>
</reference>
<dbReference type="InterPro" id="IPR041642">
    <property type="entry name" value="KstR_C"/>
</dbReference>
<evidence type="ECO:0000313" key="4">
    <source>
        <dbReference type="EMBL" id="MBH0781449.1"/>
    </source>
</evidence>
<accession>A0A931IH38</accession>
<keyword evidence="1 2" id="KW-0238">DNA-binding</keyword>
<dbReference type="GO" id="GO:0003700">
    <property type="term" value="F:DNA-binding transcription factor activity"/>
    <property type="evidence" value="ECO:0007669"/>
    <property type="project" value="TreeGrafter"/>
</dbReference>
<dbReference type="Gene3D" id="1.10.357.10">
    <property type="entry name" value="Tetracycline Repressor, domain 2"/>
    <property type="match status" value="1"/>
</dbReference>
<dbReference type="InterPro" id="IPR009057">
    <property type="entry name" value="Homeodomain-like_sf"/>
</dbReference>
<feature type="domain" description="HTH tetR-type" evidence="3">
    <location>
        <begin position="25"/>
        <end position="85"/>
    </location>
</feature>
<dbReference type="AlphaFoldDB" id="A0A931IH38"/>
<evidence type="ECO:0000259" key="3">
    <source>
        <dbReference type="PROSITE" id="PS50977"/>
    </source>
</evidence>
<dbReference type="EMBL" id="JADMLG010000024">
    <property type="protein sequence ID" value="MBH0781449.1"/>
    <property type="molecule type" value="Genomic_DNA"/>
</dbReference>
<keyword evidence="5" id="KW-1185">Reference proteome</keyword>
<dbReference type="RefSeq" id="WP_196153725.1">
    <property type="nucleotide sequence ID" value="NZ_JADMLG010000024.1"/>
</dbReference>
<evidence type="ECO:0000256" key="1">
    <source>
        <dbReference type="ARBA" id="ARBA00023125"/>
    </source>
</evidence>
<dbReference type="Proteomes" id="UP000655751">
    <property type="component" value="Unassembled WGS sequence"/>
</dbReference>
<protein>
    <submittedName>
        <fullName evidence="4">TetR family transcriptional regulator</fullName>
    </submittedName>
</protein>
<proteinExistence type="predicted"/>
<evidence type="ECO:0000256" key="2">
    <source>
        <dbReference type="PROSITE-ProRule" id="PRU00335"/>
    </source>
</evidence>
<dbReference type="InterPro" id="IPR050109">
    <property type="entry name" value="HTH-type_TetR-like_transc_reg"/>
</dbReference>
<dbReference type="SUPFAM" id="SSF46689">
    <property type="entry name" value="Homeodomain-like"/>
    <property type="match status" value="1"/>
</dbReference>
<dbReference type="InterPro" id="IPR001647">
    <property type="entry name" value="HTH_TetR"/>
</dbReference>
<dbReference type="PANTHER" id="PTHR30055">
    <property type="entry name" value="HTH-TYPE TRANSCRIPTIONAL REGULATOR RUTR"/>
    <property type="match status" value="1"/>
</dbReference>
<dbReference type="PRINTS" id="PR00455">
    <property type="entry name" value="HTHTETR"/>
</dbReference>
<name>A0A931IH38_9NOCA</name>
<comment type="caution">
    <text evidence="4">The sequence shown here is derived from an EMBL/GenBank/DDBJ whole genome shotgun (WGS) entry which is preliminary data.</text>
</comment>
<dbReference type="PROSITE" id="PS50977">
    <property type="entry name" value="HTH_TETR_2"/>
    <property type="match status" value="1"/>
</dbReference>
<sequence>MTEVGTMGRIAQPRTAAAPASARQVARRGAILRAAAELGAEAEFERVQMADLAARAGVALGTLYRYFPSKTEVFATLFQEEIGAFTAQRWESPGADDPVECVGRNLAALNVALLRSPRLCSAMLRATADAYMSEPPPQELWLESESALTRAILDTLGVGDPGPADQDPVILLVYTWWGVLTSSLSRRMSPDRAARELRLAASLILAGHAR</sequence>
<evidence type="ECO:0000313" key="5">
    <source>
        <dbReference type="Proteomes" id="UP000655751"/>
    </source>
</evidence>
<dbReference type="GO" id="GO:0000976">
    <property type="term" value="F:transcription cis-regulatory region binding"/>
    <property type="evidence" value="ECO:0007669"/>
    <property type="project" value="TreeGrafter"/>
</dbReference>
<dbReference type="PANTHER" id="PTHR30055:SF242">
    <property type="entry name" value="HTH-TYPE TRANSCRIPTIONAL REPRESSOR KSTR"/>
    <property type="match status" value="1"/>
</dbReference>
<organism evidence="4 5">
    <name type="scientific">Nocardia bovistercoris</name>
    <dbReference type="NCBI Taxonomy" id="2785916"/>
    <lineage>
        <taxon>Bacteria</taxon>
        <taxon>Bacillati</taxon>
        <taxon>Actinomycetota</taxon>
        <taxon>Actinomycetes</taxon>
        <taxon>Mycobacteriales</taxon>
        <taxon>Nocardiaceae</taxon>
        <taxon>Nocardia</taxon>
    </lineage>
</organism>